<dbReference type="KEGG" id="hav:AT03_00070"/>
<organism evidence="1 2">
    <name type="scientific">Hafnia alvei FB1</name>
    <dbReference type="NCBI Taxonomy" id="1453496"/>
    <lineage>
        <taxon>Bacteria</taxon>
        <taxon>Pseudomonadati</taxon>
        <taxon>Pseudomonadota</taxon>
        <taxon>Gammaproteobacteria</taxon>
        <taxon>Enterobacterales</taxon>
        <taxon>Hafniaceae</taxon>
        <taxon>Hafnia</taxon>
    </lineage>
</organism>
<dbReference type="EMBL" id="CP009706">
    <property type="protein sequence ID" value="AIU70953.1"/>
    <property type="molecule type" value="Genomic_DNA"/>
</dbReference>
<accession>A0A097QWW5</accession>
<evidence type="ECO:0000313" key="2">
    <source>
        <dbReference type="Proteomes" id="UP000029986"/>
    </source>
</evidence>
<reference evidence="1 2" key="1">
    <citation type="journal article" date="2014" name="Gut Pathog.">
        <title>Gene clusters of Hafnia alvei strain FB1 important in survival and pathogenesis: a draft genome perspective.</title>
        <authorList>
            <person name="Tan J.Y."/>
            <person name="Yin W.F."/>
            <person name="Chan K.G."/>
        </authorList>
    </citation>
    <scope>NUCLEOTIDE SEQUENCE [LARGE SCALE GENOMIC DNA]</scope>
    <source>
        <strain evidence="1 2">FB1</strain>
    </source>
</reference>
<dbReference type="eggNOG" id="ENOG5033MQ4">
    <property type="taxonomic scope" value="Bacteria"/>
</dbReference>
<evidence type="ECO:0000313" key="1">
    <source>
        <dbReference type="EMBL" id="AIU70953.1"/>
    </source>
</evidence>
<dbReference type="RefSeq" id="WP_025799628.1">
    <property type="nucleotide sequence ID" value="NZ_CP009706.1"/>
</dbReference>
<dbReference type="HOGENOM" id="CLU_174135_0_0_6"/>
<dbReference type="PATRIC" id="fig|1453496.5.peg.19"/>
<keyword evidence="2" id="KW-1185">Reference proteome</keyword>
<gene>
    <name evidence="1" type="ORF">AT03_00070</name>
</gene>
<evidence type="ECO:0008006" key="3">
    <source>
        <dbReference type="Google" id="ProtNLM"/>
    </source>
</evidence>
<dbReference type="AlphaFoldDB" id="A0A097QWW5"/>
<proteinExistence type="predicted"/>
<name>A0A097QWW5_HAFAL</name>
<protein>
    <recommendedName>
        <fullName evidence="3">Flagellar protein FliT</fullName>
    </recommendedName>
</protein>
<sequence>MDDIQLIQFLANALKSATQQRDWVQVRNVDKQIASLLSSLSGQPLSEQKRQALMMLKDTHHRVNEICRQQSAELEHKMALHRNNREGAIAYATFGGDEDSE</sequence>
<dbReference type="Proteomes" id="UP000029986">
    <property type="component" value="Chromosome"/>
</dbReference>
<dbReference type="OrthoDB" id="6612443at2"/>